<proteinExistence type="predicted"/>
<keyword evidence="3" id="KW-1185">Reference proteome</keyword>
<protein>
    <submittedName>
        <fullName evidence="2">Uncharacterized protein</fullName>
    </submittedName>
</protein>
<name>A0A699YF82_HAELA</name>
<comment type="caution">
    <text evidence="2">The sequence shown here is derived from an EMBL/GenBank/DDBJ whole genome shotgun (WGS) entry which is preliminary data.</text>
</comment>
<sequence>MNKATIKRQLTSLWVRRSGRAAPRKRRARQRNRKRLVPLKASNDRSVGMAGESGDRVRSSRSRRALCCAGARRRSASYGRTSSCGLKCTHRVAVCVAHFSDLPGGRPHPGVPQRP</sequence>
<evidence type="ECO:0000313" key="3">
    <source>
        <dbReference type="Proteomes" id="UP000485058"/>
    </source>
</evidence>
<dbReference type="Proteomes" id="UP000485058">
    <property type="component" value="Unassembled WGS sequence"/>
</dbReference>
<dbReference type="AlphaFoldDB" id="A0A699YF82"/>
<organism evidence="2 3">
    <name type="scientific">Haematococcus lacustris</name>
    <name type="common">Green alga</name>
    <name type="synonym">Haematococcus pluvialis</name>
    <dbReference type="NCBI Taxonomy" id="44745"/>
    <lineage>
        <taxon>Eukaryota</taxon>
        <taxon>Viridiplantae</taxon>
        <taxon>Chlorophyta</taxon>
        <taxon>core chlorophytes</taxon>
        <taxon>Chlorophyceae</taxon>
        <taxon>CS clade</taxon>
        <taxon>Chlamydomonadales</taxon>
        <taxon>Haematococcaceae</taxon>
        <taxon>Haematococcus</taxon>
    </lineage>
</organism>
<feature type="region of interest" description="Disordered" evidence="1">
    <location>
        <begin position="11"/>
        <end position="63"/>
    </location>
</feature>
<evidence type="ECO:0000313" key="2">
    <source>
        <dbReference type="EMBL" id="GFH08703.1"/>
    </source>
</evidence>
<accession>A0A699YF82</accession>
<feature type="compositionally biased region" description="Basic residues" evidence="1">
    <location>
        <begin position="17"/>
        <end position="37"/>
    </location>
</feature>
<evidence type="ECO:0000256" key="1">
    <source>
        <dbReference type="SAM" id="MobiDB-lite"/>
    </source>
</evidence>
<reference evidence="2 3" key="1">
    <citation type="submission" date="2020-02" db="EMBL/GenBank/DDBJ databases">
        <title>Draft genome sequence of Haematococcus lacustris strain NIES-144.</title>
        <authorList>
            <person name="Morimoto D."/>
            <person name="Nakagawa S."/>
            <person name="Yoshida T."/>
            <person name="Sawayama S."/>
        </authorList>
    </citation>
    <scope>NUCLEOTIDE SEQUENCE [LARGE SCALE GENOMIC DNA]</scope>
    <source>
        <strain evidence="2 3">NIES-144</strain>
    </source>
</reference>
<dbReference type="EMBL" id="BLLF01000179">
    <property type="protein sequence ID" value="GFH08703.1"/>
    <property type="molecule type" value="Genomic_DNA"/>
</dbReference>
<gene>
    <name evidence="2" type="ORF">HaLaN_03713</name>
</gene>